<organism evidence="1">
    <name type="scientific">Magnetococcus massalia (strain MO-1)</name>
    <dbReference type="NCBI Taxonomy" id="451514"/>
    <lineage>
        <taxon>Bacteria</taxon>
        <taxon>Pseudomonadati</taxon>
        <taxon>Pseudomonadota</taxon>
        <taxon>Magnetococcia</taxon>
        <taxon>Magnetococcales</taxon>
        <taxon>Magnetococcaceae</taxon>
        <taxon>Magnetococcus</taxon>
    </lineage>
</organism>
<accession>A0A1S7LJZ7</accession>
<dbReference type="EMBL" id="LO017727">
    <property type="protein sequence ID" value="CRH06171.1"/>
    <property type="molecule type" value="Genomic_DNA"/>
</dbReference>
<reference evidence="1" key="1">
    <citation type="submission" date="2015-04" db="EMBL/GenBank/DDBJ databases">
        <authorList>
            <person name="Syromyatnikov M.Y."/>
            <person name="Popov V.N."/>
        </authorList>
    </citation>
    <scope>NUCLEOTIDE SEQUENCE</scope>
    <source>
        <strain evidence="1">MO-1</strain>
    </source>
</reference>
<gene>
    <name evidence="1" type="ORF">MAGMO_1998</name>
</gene>
<name>A0A1S7LJZ7_MAGMO</name>
<dbReference type="AlphaFoldDB" id="A0A1S7LJZ7"/>
<protein>
    <submittedName>
        <fullName evidence="1">Uncharacterized protein</fullName>
    </submittedName>
</protein>
<evidence type="ECO:0000313" key="1">
    <source>
        <dbReference type="EMBL" id="CRH06171.1"/>
    </source>
</evidence>
<proteinExistence type="predicted"/>
<sequence>MEPEKAMWIAVLNLAVKDAKTLVQRVEKNPDLWGNPMFRREVLHIKRYFRSKSTQPGGFAFICDLMGIDVDLAVKQIEELYLRRLKKPVKQRPSRVAMLLAI</sequence>